<sequence>MSAKKEEKVSKKQESENKKRGISKGQQFLKKTIYNKKMRYEEITLNLYPFARKMKELPSMIQEIIECTARDAPEVKRICFETGYGKAQISTELKKYLGKHLLHKMGYQMETSGNPGTFKNGFLIQCIIFLILGNNICCVYVRTACCFCYTHFFNKKKTKTNKRVETLTDFANRIIVYPKEASSKNDNDDEEKGSNNDECEKPRKGENNKKKNKNKYKNESKKNNKGEDNNDNEFVEPIENESIYGRERESESESIKINENVHTNASRKRNANRNAEGEGKADDEELMLTSESEDEKEKEKEEEEMMESFLYRMQDLTVSRVDKKGDDHKLDRLYNIPAKYFKPQPKKQNNEMEQNQKYVPSYNNNGQKANWEDVNCYNVKEQQRILDEIERQKSAMQSHHPYIQSYYPTNPPEIKQPNKNNKHKNKDNTDSSDDCVDIRAIDIEEQKNIMQNLRKNAPKQNNKEHVENPLKNWSGVAQNKFIVPLDSEKSSLKHDKKKTASKPRNNTMHNANQFKMTDLFKPKPAQPPKPMQPTKPKNNKSKPSQNSQPKSIHQQPSNHHDPPVGHNPNQANLEWVQQLTAMGFSADSILQAIVKTKGTGVNAALEYLLKNSK</sequence>
<evidence type="ECO:0000313" key="4">
    <source>
        <dbReference type="Proteomes" id="UP000023152"/>
    </source>
</evidence>
<comment type="caution">
    <text evidence="3">The sequence shown here is derived from an EMBL/GenBank/DDBJ whole genome shotgun (WGS) entry which is preliminary data.</text>
</comment>
<evidence type="ECO:0000256" key="1">
    <source>
        <dbReference type="SAM" id="MobiDB-lite"/>
    </source>
</evidence>
<feature type="region of interest" description="Disordered" evidence="1">
    <location>
        <begin position="405"/>
        <end position="434"/>
    </location>
</feature>
<dbReference type="InterPro" id="IPR015940">
    <property type="entry name" value="UBA"/>
</dbReference>
<dbReference type="Proteomes" id="UP000023152">
    <property type="component" value="Unassembled WGS sequence"/>
</dbReference>
<dbReference type="Pfam" id="PF00627">
    <property type="entry name" value="UBA"/>
    <property type="match status" value="1"/>
</dbReference>
<dbReference type="SMART" id="SM00165">
    <property type="entry name" value="UBA"/>
    <property type="match status" value="1"/>
</dbReference>
<dbReference type="SUPFAM" id="SSF46934">
    <property type="entry name" value="UBA-like"/>
    <property type="match status" value="1"/>
</dbReference>
<gene>
    <name evidence="3" type="ORF">RFI_24218</name>
</gene>
<organism evidence="3 4">
    <name type="scientific">Reticulomyxa filosa</name>
    <dbReference type="NCBI Taxonomy" id="46433"/>
    <lineage>
        <taxon>Eukaryota</taxon>
        <taxon>Sar</taxon>
        <taxon>Rhizaria</taxon>
        <taxon>Retaria</taxon>
        <taxon>Foraminifera</taxon>
        <taxon>Monothalamids</taxon>
        <taxon>Reticulomyxidae</taxon>
        <taxon>Reticulomyxa</taxon>
    </lineage>
</organism>
<feature type="compositionally biased region" description="Basic and acidic residues" evidence="1">
    <location>
        <begin position="244"/>
        <end position="256"/>
    </location>
</feature>
<accession>X6MGL4</accession>
<evidence type="ECO:0000313" key="3">
    <source>
        <dbReference type="EMBL" id="ETO13158.1"/>
    </source>
</evidence>
<feature type="region of interest" description="Disordered" evidence="1">
    <location>
        <begin position="484"/>
        <end position="570"/>
    </location>
</feature>
<feature type="compositionally biased region" description="Basic and acidic residues" evidence="1">
    <location>
        <begin position="181"/>
        <end position="209"/>
    </location>
</feature>
<dbReference type="AlphaFoldDB" id="X6MGL4"/>
<dbReference type="EMBL" id="ASPP01020788">
    <property type="protein sequence ID" value="ETO13158.1"/>
    <property type="molecule type" value="Genomic_DNA"/>
</dbReference>
<name>X6MGL4_RETFI</name>
<reference evidence="3 4" key="1">
    <citation type="journal article" date="2013" name="Curr. Biol.">
        <title>The Genome of the Foraminiferan Reticulomyxa filosa.</title>
        <authorList>
            <person name="Glockner G."/>
            <person name="Hulsmann N."/>
            <person name="Schleicher M."/>
            <person name="Noegel A.A."/>
            <person name="Eichinger L."/>
            <person name="Gallinger C."/>
            <person name="Pawlowski J."/>
            <person name="Sierra R."/>
            <person name="Euteneuer U."/>
            <person name="Pillet L."/>
            <person name="Moustafa A."/>
            <person name="Platzer M."/>
            <person name="Groth M."/>
            <person name="Szafranski K."/>
            <person name="Schliwa M."/>
        </authorList>
    </citation>
    <scope>NUCLEOTIDE SEQUENCE [LARGE SCALE GENOMIC DNA]</scope>
</reference>
<feature type="compositionally biased region" description="Polar residues" evidence="1">
    <location>
        <begin position="502"/>
        <end position="515"/>
    </location>
</feature>
<keyword evidence="4" id="KW-1185">Reference proteome</keyword>
<proteinExistence type="predicted"/>
<feature type="region of interest" description="Disordered" evidence="1">
    <location>
        <begin position="181"/>
        <end position="304"/>
    </location>
</feature>
<feature type="compositionally biased region" description="Low complexity" evidence="1">
    <location>
        <begin position="534"/>
        <end position="551"/>
    </location>
</feature>
<dbReference type="InterPro" id="IPR009060">
    <property type="entry name" value="UBA-like_sf"/>
</dbReference>
<feature type="compositionally biased region" description="Basic and acidic residues" evidence="1">
    <location>
        <begin position="216"/>
        <end position="228"/>
    </location>
</feature>
<dbReference type="Gene3D" id="1.10.8.10">
    <property type="entry name" value="DNA helicase RuvA subunit, C-terminal domain"/>
    <property type="match status" value="1"/>
</dbReference>
<feature type="region of interest" description="Disordered" evidence="1">
    <location>
        <begin position="1"/>
        <end position="23"/>
    </location>
</feature>
<feature type="domain" description="UBA" evidence="2">
    <location>
        <begin position="570"/>
        <end position="611"/>
    </location>
</feature>
<feature type="compositionally biased region" description="Pro residues" evidence="1">
    <location>
        <begin position="524"/>
        <end position="533"/>
    </location>
</feature>
<feature type="compositionally biased region" description="Basic and acidic residues" evidence="1">
    <location>
        <begin position="1"/>
        <end position="19"/>
    </location>
</feature>
<dbReference type="PROSITE" id="PS50030">
    <property type="entry name" value="UBA"/>
    <property type="match status" value="1"/>
</dbReference>
<evidence type="ECO:0000259" key="2">
    <source>
        <dbReference type="PROSITE" id="PS50030"/>
    </source>
</evidence>
<feature type="compositionally biased region" description="Acidic residues" evidence="1">
    <location>
        <begin position="229"/>
        <end position="239"/>
    </location>
</feature>
<protein>
    <recommendedName>
        <fullName evidence="2">UBA domain-containing protein</fullName>
    </recommendedName>
</protein>
<feature type="compositionally biased region" description="Acidic residues" evidence="1">
    <location>
        <begin position="281"/>
        <end position="304"/>
    </location>
</feature>